<dbReference type="EMBL" id="JBBHLD010000008">
    <property type="protein sequence ID" value="MEJ5905478.1"/>
    <property type="molecule type" value="Genomic_DNA"/>
</dbReference>
<keyword evidence="1" id="KW-0175">Coiled coil</keyword>
<dbReference type="NCBIfam" id="TIGR02444">
    <property type="entry name" value="TIGR02444 family protein"/>
    <property type="match status" value="1"/>
</dbReference>
<name>A0ABU8R6G8_9PSED</name>
<accession>A0ABU8R6G8</accession>
<sequence length="160" mass="17689">MYTDLWNHALALYARAGVEEACLDVQALGGDVCLLLCGTWLQARGVAATGQRAQALRDIAEPWQREVVAPLRNLRQQWRTAAHNDAQLAALREQVKGLELQAEKALLERLQACSQQWPADSHEPTDDWLARLAPDQAQDHRALHQLRVAAAALQDAEDGA</sequence>
<feature type="coiled-coil region" evidence="1">
    <location>
        <begin position="81"/>
        <end position="108"/>
    </location>
</feature>
<dbReference type="InterPro" id="IPR012659">
    <property type="entry name" value="CHP02444"/>
</dbReference>
<proteinExistence type="predicted"/>
<protein>
    <submittedName>
        <fullName evidence="2">TIGR02444 family protein</fullName>
    </submittedName>
</protein>
<comment type="caution">
    <text evidence="2">The sequence shown here is derived from an EMBL/GenBank/DDBJ whole genome shotgun (WGS) entry which is preliminary data.</text>
</comment>
<dbReference type="Proteomes" id="UP001377692">
    <property type="component" value="Unassembled WGS sequence"/>
</dbReference>
<dbReference type="RefSeq" id="WP_339549343.1">
    <property type="nucleotide sequence ID" value="NZ_JBBHLD010000008.1"/>
</dbReference>
<evidence type="ECO:0000313" key="2">
    <source>
        <dbReference type="EMBL" id="MEJ5905478.1"/>
    </source>
</evidence>
<organism evidence="2 3">
    <name type="scientific">Pseudomonas kermanshahensis</name>
    <dbReference type="NCBI Taxonomy" id="2745482"/>
    <lineage>
        <taxon>Bacteria</taxon>
        <taxon>Pseudomonadati</taxon>
        <taxon>Pseudomonadota</taxon>
        <taxon>Gammaproteobacteria</taxon>
        <taxon>Pseudomonadales</taxon>
        <taxon>Pseudomonadaceae</taxon>
        <taxon>Pseudomonas</taxon>
    </lineage>
</organism>
<dbReference type="Pfam" id="PF09523">
    <property type="entry name" value="DUF2390"/>
    <property type="match status" value="1"/>
</dbReference>
<reference evidence="2 3" key="1">
    <citation type="submission" date="2024-02" db="EMBL/GenBank/DDBJ databases">
        <title>Identification of pathogenicity and growth-promoting functions of Pseudomonas putida variants.</title>
        <authorList>
            <person name="Sun J."/>
        </authorList>
    </citation>
    <scope>NUCLEOTIDE SEQUENCE [LARGE SCALE GENOMIC DNA]</scope>
    <source>
        <strain evidence="2 3">A04</strain>
    </source>
</reference>
<gene>
    <name evidence="2" type="ORF">V7V80_12370</name>
</gene>
<evidence type="ECO:0000256" key="1">
    <source>
        <dbReference type="SAM" id="Coils"/>
    </source>
</evidence>
<evidence type="ECO:0000313" key="3">
    <source>
        <dbReference type="Proteomes" id="UP001377692"/>
    </source>
</evidence>
<keyword evidence="3" id="KW-1185">Reference proteome</keyword>